<keyword evidence="8 16" id="KW-0675">Receptor</keyword>
<feature type="region of interest" description="Disordered" evidence="13">
    <location>
        <begin position="602"/>
        <end position="623"/>
    </location>
</feature>
<feature type="compositionally biased region" description="Low complexity" evidence="13">
    <location>
        <begin position="717"/>
        <end position="726"/>
    </location>
</feature>
<feature type="compositionally biased region" description="Low complexity" evidence="13">
    <location>
        <begin position="523"/>
        <end position="534"/>
    </location>
</feature>
<feature type="region of interest" description="Disordered" evidence="13">
    <location>
        <begin position="256"/>
        <end position="280"/>
    </location>
</feature>
<dbReference type="InterPro" id="IPR013088">
    <property type="entry name" value="Znf_NHR/GATA"/>
</dbReference>
<evidence type="ECO:0000256" key="4">
    <source>
        <dbReference type="ARBA" id="ARBA00022833"/>
    </source>
</evidence>
<dbReference type="PANTHER" id="PTHR24085">
    <property type="entry name" value="NUCLEAR HORMONE RECEPTOR"/>
    <property type="match status" value="1"/>
</dbReference>
<dbReference type="STRING" id="7375.A0A0L0BZ44"/>
<dbReference type="FunFam" id="1.10.565.10:FF:000008">
    <property type="entry name" value="Nuclear receptor subfamily 4 group A member 1"/>
    <property type="match status" value="1"/>
</dbReference>
<dbReference type="PROSITE" id="PS51843">
    <property type="entry name" value="NR_LBD"/>
    <property type="match status" value="1"/>
</dbReference>
<feature type="compositionally biased region" description="Polar residues" evidence="13">
    <location>
        <begin position="839"/>
        <end position="867"/>
    </location>
</feature>
<feature type="region of interest" description="Disordered" evidence="13">
    <location>
        <begin position="786"/>
        <end position="896"/>
    </location>
</feature>
<dbReference type="GO" id="GO:0005634">
    <property type="term" value="C:nucleus"/>
    <property type="evidence" value="ECO:0007669"/>
    <property type="project" value="UniProtKB-SubCell"/>
</dbReference>
<feature type="compositionally biased region" description="Low complexity" evidence="13">
    <location>
        <begin position="497"/>
        <end position="511"/>
    </location>
</feature>
<feature type="compositionally biased region" description="Polar residues" evidence="13">
    <location>
        <begin position="256"/>
        <end position="268"/>
    </location>
</feature>
<evidence type="ECO:0000256" key="9">
    <source>
        <dbReference type="ARBA" id="ARBA00023242"/>
    </source>
</evidence>
<dbReference type="InterPro" id="IPR003078">
    <property type="entry name" value="Retinoic_acid_rcpt"/>
</dbReference>
<evidence type="ECO:0000259" key="14">
    <source>
        <dbReference type="PROSITE" id="PS51030"/>
    </source>
</evidence>
<evidence type="ECO:0000256" key="5">
    <source>
        <dbReference type="ARBA" id="ARBA00023015"/>
    </source>
</evidence>
<feature type="compositionally biased region" description="Low complexity" evidence="13">
    <location>
        <begin position="799"/>
        <end position="813"/>
    </location>
</feature>
<dbReference type="InterPro" id="IPR035500">
    <property type="entry name" value="NHR-like_dom_sf"/>
</dbReference>
<dbReference type="Pfam" id="PF00104">
    <property type="entry name" value="Hormone_recep"/>
    <property type="match status" value="1"/>
</dbReference>
<evidence type="ECO:0000313" key="16">
    <source>
        <dbReference type="EMBL" id="KNC24504.1"/>
    </source>
</evidence>
<evidence type="ECO:0000256" key="10">
    <source>
        <dbReference type="ARBA" id="ARBA00065130"/>
    </source>
</evidence>
<evidence type="ECO:0000256" key="6">
    <source>
        <dbReference type="ARBA" id="ARBA00023125"/>
    </source>
</evidence>
<evidence type="ECO:0000256" key="11">
    <source>
        <dbReference type="ARBA" id="ARBA00071265"/>
    </source>
</evidence>
<feature type="compositionally biased region" description="Low complexity" evidence="13">
    <location>
        <begin position="990"/>
        <end position="1004"/>
    </location>
</feature>
<keyword evidence="17" id="KW-1185">Reference proteome</keyword>
<feature type="region of interest" description="Disordered" evidence="13">
    <location>
        <begin position="714"/>
        <end position="746"/>
    </location>
</feature>
<feature type="domain" description="Nuclear receptor" evidence="14">
    <location>
        <begin position="1034"/>
        <end position="1109"/>
    </location>
</feature>
<dbReference type="PROSITE" id="PS00031">
    <property type="entry name" value="NUCLEAR_REC_DBD_1"/>
    <property type="match status" value="1"/>
</dbReference>
<dbReference type="SUPFAM" id="SSF57716">
    <property type="entry name" value="Glucocorticoid receptor-like (DNA-binding domain)"/>
    <property type="match status" value="1"/>
</dbReference>
<comment type="caution">
    <text evidence="16">The sequence shown here is derived from an EMBL/GenBank/DDBJ whole genome shotgun (WGS) entry which is preliminary data.</text>
</comment>
<evidence type="ECO:0000256" key="13">
    <source>
        <dbReference type="SAM" id="MobiDB-lite"/>
    </source>
</evidence>
<feature type="compositionally biased region" description="Low complexity" evidence="13">
    <location>
        <begin position="828"/>
        <end position="838"/>
    </location>
</feature>
<protein>
    <recommendedName>
        <fullName evidence="11">Probable nuclear hormone receptor HR38</fullName>
    </recommendedName>
    <alternativeName>
        <fullName evidence="12">Nuclear receptor subfamily 4 group A member 4</fullName>
    </alternativeName>
</protein>
<dbReference type="GO" id="GO:0000978">
    <property type="term" value="F:RNA polymerase II cis-regulatory region sequence-specific DNA binding"/>
    <property type="evidence" value="ECO:0007669"/>
    <property type="project" value="TreeGrafter"/>
</dbReference>
<evidence type="ECO:0000259" key="15">
    <source>
        <dbReference type="PROSITE" id="PS51843"/>
    </source>
</evidence>
<dbReference type="GO" id="GO:0035259">
    <property type="term" value="F:nuclear glucocorticoid receptor binding"/>
    <property type="evidence" value="ECO:0007669"/>
    <property type="project" value="TreeGrafter"/>
</dbReference>
<evidence type="ECO:0000256" key="8">
    <source>
        <dbReference type="ARBA" id="ARBA00023170"/>
    </source>
</evidence>
<dbReference type="Gene3D" id="1.10.565.10">
    <property type="entry name" value="Retinoid X Receptor"/>
    <property type="match status" value="1"/>
</dbReference>
<proteinExistence type="predicted"/>
<dbReference type="GO" id="GO:0008270">
    <property type="term" value="F:zinc ion binding"/>
    <property type="evidence" value="ECO:0007669"/>
    <property type="project" value="UniProtKB-KW"/>
</dbReference>
<feature type="compositionally biased region" description="Low complexity" evidence="13">
    <location>
        <begin position="868"/>
        <end position="889"/>
    </location>
</feature>
<feature type="region of interest" description="Disordered" evidence="13">
    <location>
        <begin position="664"/>
        <end position="683"/>
    </location>
</feature>
<dbReference type="Proteomes" id="UP000037069">
    <property type="component" value="Unassembled WGS sequence"/>
</dbReference>
<dbReference type="PROSITE" id="PS51030">
    <property type="entry name" value="NUCLEAR_REC_DBD_2"/>
    <property type="match status" value="1"/>
</dbReference>
<keyword evidence="2" id="KW-0479">Metal-binding</keyword>
<feature type="region of interest" description="Disordered" evidence="13">
    <location>
        <begin position="979"/>
        <end position="1010"/>
    </location>
</feature>
<dbReference type="SMART" id="SM00430">
    <property type="entry name" value="HOLI"/>
    <property type="match status" value="1"/>
</dbReference>
<dbReference type="InterPro" id="IPR001628">
    <property type="entry name" value="Znf_hrmn_rcpt"/>
</dbReference>
<dbReference type="GO" id="GO:0004879">
    <property type="term" value="F:nuclear receptor activity"/>
    <property type="evidence" value="ECO:0007669"/>
    <property type="project" value="InterPro"/>
</dbReference>
<dbReference type="SMART" id="SM00399">
    <property type="entry name" value="ZnF_C4"/>
    <property type="match status" value="1"/>
</dbReference>
<name>A0A0L0BZ44_LUCCU</name>
<feature type="compositionally biased region" description="Basic residues" evidence="13">
    <location>
        <begin position="814"/>
        <end position="827"/>
    </location>
</feature>
<feature type="compositionally biased region" description="Low complexity" evidence="13">
    <location>
        <begin position="734"/>
        <end position="746"/>
    </location>
</feature>
<evidence type="ECO:0000256" key="2">
    <source>
        <dbReference type="ARBA" id="ARBA00022723"/>
    </source>
</evidence>
<dbReference type="Pfam" id="PF00105">
    <property type="entry name" value="zf-C4"/>
    <property type="match status" value="1"/>
</dbReference>
<dbReference type="EMBL" id="JRES01001220">
    <property type="protein sequence ID" value="KNC24504.1"/>
    <property type="molecule type" value="Genomic_DNA"/>
</dbReference>
<keyword evidence="7" id="KW-0804">Transcription</keyword>
<evidence type="ECO:0000313" key="17">
    <source>
        <dbReference type="Proteomes" id="UP000037069"/>
    </source>
</evidence>
<feature type="compositionally biased region" description="Polar residues" evidence="13">
    <location>
        <begin position="484"/>
        <end position="496"/>
    </location>
</feature>
<feature type="compositionally biased region" description="Low complexity" evidence="13">
    <location>
        <begin position="269"/>
        <end position="280"/>
    </location>
</feature>
<dbReference type="GO" id="GO:0048384">
    <property type="term" value="P:retinoic acid receptor signaling pathway"/>
    <property type="evidence" value="ECO:0007669"/>
    <property type="project" value="InterPro"/>
</dbReference>
<comment type="subunit">
    <text evidence="10">Forms a heterodimer with USP.</text>
</comment>
<dbReference type="PRINTS" id="PR01292">
    <property type="entry name" value="RETNOICACIDR"/>
</dbReference>
<dbReference type="InterPro" id="IPR000536">
    <property type="entry name" value="Nucl_hrmn_rcpt_lig-bd"/>
</dbReference>
<dbReference type="Gene3D" id="3.30.50.10">
    <property type="entry name" value="Erythroid Transcription Factor GATA-1, subunit A"/>
    <property type="match status" value="1"/>
</dbReference>
<feature type="compositionally biased region" description="Polar residues" evidence="13">
    <location>
        <begin position="664"/>
        <end position="675"/>
    </location>
</feature>
<reference evidence="16 17" key="1">
    <citation type="journal article" date="2015" name="Nat. Commun.">
        <title>Lucilia cuprina genome unlocks parasitic fly biology to underpin future interventions.</title>
        <authorList>
            <person name="Anstead C.A."/>
            <person name="Korhonen P.K."/>
            <person name="Young N.D."/>
            <person name="Hall R.S."/>
            <person name="Jex A.R."/>
            <person name="Murali S.C."/>
            <person name="Hughes D.S."/>
            <person name="Lee S.F."/>
            <person name="Perry T."/>
            <person name="Stroehlein A.J."/>
            <person name="Ansell B.R."/>
            <person name="Breugelmans B."/>
            <person name="Hofmann A."/>
            <person name="Qu J."/>
            <person name="Dugan S."/>
            <person name="Lee S.L."/>
            <person name="Chao H."/>
            <person name="Dinh H."/>
            <person name="Han Y."/>
            <person name="Doddapaneni H.V."/>
            <person name="Worley K.C."/>
            <person name="Muzny D.M."/>
            <person name="Ioannidis P."/>
            <person name="Waterhouse R.M."/>
            <person name="Zdobnov E.M."/>
            <person name="James P.J."/>
            <person name="Bagnall N.H."/>
            <person name="Kotze A.C."/>
            <person name="Gibbs R.A."/>
            <person name="Richards S."/>
            <person name="Batterham P."/>
            <person name="Gasser R.B."/>
        </authorList>
    </citation>
    <scope>NUCLEOTIDE SEQUENCE [LARGE SCALE GENOMIC DNA]</scope>
    <source>
        <strain evidence="16 17">LS</strain>
        <tissue evidence="16">Full body</tissue>
    </source>
</reference>
<keyword evidence="5" id="KW-0805">Transcription regulation</keyword>
<dbReference type="CDD" id="cd06969">
    <property type="entry name" value="NR_DBD_NGFI-B"/>
    <property type="match status" value="1"/>
</dbReference>
<dbReference type="CDD" id="cd07072">
    <property type="entry name" value="NR_LBD_DHR38_like"/>
    <property type="match status" value="1"/>
</dbReference>
<sequence length="1373" mass="151431">MRNRLASLIVVKQEPSNSLGNPANTLNSSHTSNAIPLSPSFEINNNQIYNDNTNLTIKTELNAYEINNNHIQLSDSYNFNTYQQHTQQHQQQQQHSQQLPLQLKPTHNNHLYPLHSHTPHQQQQQHQQIVHTSPATTTTANSANLIYPCRNLFPDGCDISHHHHLNCSNFSNFNSNLNESTTLLYNSHSDKFILKSEPLSYEPQHQHTHLQQQLLNLQHTANEQRSSLESSSSSLSLDNQWCLTNLSGRKQYNSFHNSSSPDYTSCQKNSHNNNNNSSAAFNTNANLQEERATATLPTPTTATTTTNTTAAASATVSSTTATTVTPPLKTQTTANTTPPKISAIITTTTKTTASTTSNQQTFNNKNNSNSINNTSGNTKLLKIKTEITTAIEPEQEETRSQSIVTTKTTNNRTTVSSANSIIKTTIAVTTTTTAAAGATSLALSTLSSTTANRLTANNNQQQQNQHHKTRSTNATTSMLLLQPNNTFGTLSPFDNFSTQSNSQQNQTQASQHHPHHHHHHQNHNNPLQNQSGGHQQHHHHHHHHNHNVTSNSGNHHILSVASEDHLIGNLTDTTTSEHSELIDHTFNQLSDLFFPADSNQSLLSPTIDQNPSRDTETSVHHHHNQLQDLHSSCETLVGSSEDITSSIENLTKLTCLREKRLSSIPEQHTATTPNSEQDHSSLCFDRSTPQEIGLLSLRSSSDPAIALHTLQERQALQQQQQQQSGHHIGHSRSGGDPLLSPLGGPLSLPSFQETYSLKYGTSSSTSDSLTTELTIKMDEDCYPLSTSTEAIGGPALNQHTSSNNTNTSVSSHHQATHSQHHQQHAHLHSQLQNQHNLAGSQQHLHSQPPQTSSNFSYHGHFNATTTPASSSSSASSYEFNNGSSSGNENVQNFNASTGGESFYQQYQLSSQPNNYQSSAAERYSLPTFPTMSELEAASAAASNVALAPLRRASLPVNRSESPISHSPKLPKLIIGSGSSSSLHLKHHTHSQLSSAPSSASNSPSVRQQTSTPILHHITQTTDLLNGRVIPTPPSQLCAVCGDTAACQHYGVRTCEGCKGFFKRTVQKGSKYVCLADKNCPVDKRRRNRCQFCRFQKCLAVGMVKEVVRTDSLKGRRGRLPSKPKSPQESPPSPPVSLITALVRSHVDTTPDPSCLDYSQYREPSQAASPVVMSEAEKVQQFYNLLTTSVDVIKQFAEKIPGYLDLTAEDQELLLQSASLELFVLRLSYRARVDDTKMTFCNGIVLHRSQCQRSFGDWLNGILEFSKSLHNLEIDISAFACLCALTLVTERHGLREPKKVEQLQMKIIGSLRDHVTYNAEAQKKPHYFSRLLGKLPELRSLSVQGLQRIFYLKLEDLVPAPALIENMFVASLPF</sequence>
<feature type="region of interest" description="Disordered" evidence="13">
    <location>
        <begin position="293"/>
        <end position="375"/>
    </location>
</feature>
<evidence type="ECO:0000256" key="1">
    <source>
        <dbReference type="ARBA" id="ARBA00004123"/>
    </source>
</evidence>
<dbReference type="PANTHER" id="PTHR24085:SF4">
    <property type="entry name" value="NUCLEAR HORMONE RECEPTOR HR38-RELATED"/>
    <property type="match status" value="1"/>
</dbReference>
<dbReference type="GO" id="GO:0005667">
    <property type="term" value="C:transcription regulator complex"/>
    <property type="evidence" value="ECO:0007669"/>
    <property type="project" value="TreeGrafter"/>
</dbReference>
<feature type="compositionally biased region" description="Basic residues" evidence="13">
    <location>
        <begin position="512"/>
        <end position="522"/>
    </location>
</feature>
<dbReference type="OrthoDB" id="5952118at2759"/>
<keyword evidence="6" id="KW-0238">DNA-binding</keyword>
<feature type="domain" description="NR LBD" evidence="15">
    <location>
        <begin position="1133"/>
        <end position="1370"/>
    </location>
</feature>
<dbReference type="FunFam" id="3.30.50.10:FF:000009">
    <property type="entry name" value="nuclear receptor subfamily 4 group A member 2"/>
    <property type="match status" value="1"/>
</dbReference>
<feature type="compositionally biased region" description="Basic residues" evidence="13">
    <location>
        <begin position="535"/>
        <end position="546"/>
    </location>
</feature>
<dbReference type="GO" id="GO:0071376">
    <property type="term" value="P:cellular response to corticotropin-releasing hormone stimulus"/>
    <property type="evidence" value="ECO:0007669"/>
    <property type="project" value="TreeGrafter"/>
</dbReference>
<evidence type="ECO:0000256" key="3">
    <source>
        <dbReference type="ARBA" id="ARBA00022771"/>
    </source>
</evidence>
<dbReference type="SUPFAM" id="SSF48508">
    <property type="entry name" value="Nuclear receptor ligand-binding domain"/>
    <property type="match status" value="1"/>
</dbReference>
<evidence type="ECO:0000256" key="12">
    <source>
        <dbReference type="ARBA" id="ARBA00075617"/>
    </source>
</evidence>
<accession>A0A0L0BZ44</accession>
<gene>
    <name evidence="16" type="ORF">FF38_08886</name>
</gene>
<feature type="region of interest" description="Disordered" evidence="13">
    <location>
        <begin position="484"/>
        <end position="554"/>
    </location>
</feature>
<dbReference type="InterPro" id="IPR001723">
    <property type="entry name" value="Nuclear_hrmn_rcpt"/>
</dbReference>
<dbReference type="PRINTS" id="PR00047">
    <property type="entry name" value="STROIDFINGER"/>
</dbReference>
<dbReference type="PRINTS" id="PR00398">
    <property type="entry name" value="STRDHORMONER"/>
</dbReference>
<keyword evidence="3" id="KW-0863">Zinc-finger</keyword>
<keyword evidence="9" id="KW-0539">Nucleus</keyword>
<keyword evidence="4" id="KW-0862">Zinc</keyword>
<evidence type="ECO:0000256" key="7">
    <source>
        <dbReference type="ARBA" id="ARBA00023163"/>
    </source>
</evidence>
<feature type="region of interest" description="Disordered" evidence="13">
    <location>
        <begin position="1111"/>
        <end position="1135"/>
    </location>
</feature>
<comment type="subcellular location">
    <subcellularLocation>
        <location evidence="1">Nucleus</location>
    </subcellularLocation>
</comment>
<organism evidence="16 17">
    <name type="scientific">Lucilia cuprina</name>
    <name type="common">Green bottle fly</name>
    <name type="synonym">Australian sheep blowfly</name>
    <dbReference type="NCBI Taxonomy" id="7375"/>
    <lineage>
        <taxon>Eukaryota</taxon>
        <taxon>Metazoa</taxon>
        <taxon>Ecdysozoa</taxon>
        <taxon>Arthropoda</taxon>
        <taxon>Hexapoda</taxon>
        <taxon>Insecta</taxon>
        <taxon>Pterygota</taxon>
        <taxon>Neoptera</taxon>
        <taxon>Endopterygota</taxon>
        <taxon>Diptera</taxon>
        <taxon>Brachycera</taxon>
        <taxon>Muscomorpha</taxon>
        <taxon>Oestroidea</taxon>
        <taxon>Calliphoridae</taxon>
        <taxon>Luciliinae</taxon>
        <taxon>Lucilia</taxon>
    </lineage>
</organism>
<dbReference type="OMA" id="KMIFCNG"/>